<dbReference type="FunCoup" id="A0A804Q4T7">
    <property type="interactions" value="473"/>
</dbReference>
<evidence type="ECO:0000313" key="3">
    <source>
        <dbReference type="Proteomes" id="UP000007305"/>
    </source>
</evidence>
<proteinExistence type="predicted"/>
<keyword evidence="3" id="KW-1185">Reference proteome</keyword>
<reference evidence="2" key="2">
    <citation type="submission" date="2019-07" db="EMBL/GenBank/DDBJ databases">
        <authorList>
            <person name="Seetharam A."/>
            <person name="Woodhouse M."/>
            <person name="Cannon E."/>
        </authorList>
    </citation>
    <scope>NUCLEOTIDE SEQUENCE [LARGE SCALE GENOMIC DNA]</scope>
    <source>
        <strain evidence="2">cv. B73</strain>
    </source>
</reference>
<dbReference type="Proteomes" id="UP000007305">
    <property type="component" value="Chromosome 6"/>
</dbReference>
<reference evidence="2" key="3">
    <citation type="submission" date="2021-05" db="UniProtKB">
        <authorList>
            <consortium name="EnsemblPlants"/>
        </authorList>
    </citation>
    <scope>IDENTIFICATION</scope>
    <source>
        <strain evidence="2">cv. B73</strain>
    </source>
</reference>
<dbReference type="Gramene" id="Zm00001eb292990_T001">
    <property type="protein sequence ID" value="Zm00001eb292990_P001"/>
    <property type="gene ID" value="Zm00001eb292990"/>
</dbReference>
<protein>
    <submittedName>
        <fullName evidence="2">Uncharacterized protein</fullName>
    </submittedName>
</protein>
<gene>
    <name evidence="2" type="primary">LOC100283251</name>
</gene>
<dbReference type="AlphaFoldDB" id="A0A804Q4T7"/>
<reference evidence="3" key="1">
    <citation type="journal article" date="2009" name="Science">
        <title>The B73 maize genome: complexity, diversity, and dynamics.</title>
        <authorList>
            <person name="Schnable P.S."/>
            <person name="Ware D."/>
            <person name="Fulton R.S."/>
            <person name="Stein J.C."/>
            <person name="Wei F."/>
            <person name="Pasternak S."/>
            <person name="Liang C."/>
            <person name="Zhang J."/>
            <person name="Fulton L."/>
            <person name="Graves T.A."/>
            <person name="Minx P."/>
            <person name="Reily A.D."/>
            <person name="Courtney L."/>
            <person name="Kruchowski S.S."/>
            <person name="Tomlinson C."/>
            <person name="Strong C."/>
            <person name="Delehaunty K."/>
            <person name="Fronick C."/>
            <person name="Courtney B."/>
            <person name="Rock S.M."/>
            <person name="Belter E."/>
            <person name="Du F."/>
            <person name="Kim K."/>
            <person name="Abbott R.M."/>
            <person name="Cotton M."/>
            <person name="Levy A."/>
            <person name="Marchetto P."/>
            <person name="Ochoa K."/>
            <person name="Jackson S.M."/>
            <person name="Gillam B."/>
            <person name="Chen W."/>
            <person name="Yan L."/>
            <person name="Higginbotham J."/>
            <person name="Cardenas M."/>
            <person name="Waligorski J."/>
            <person name="Applebaum E."/>
            <person name="Phelps L."/>
            <person name="Falcone J."/>
            <person name="Kanchi K."/>
            <person name="Thane T."/>
            <person name="Scimone A."/>
            <person name="Thane N."/>
            <person name="Henke J."/>
            <person name="Wang T."/>
            <person name="Ruppert J."/>
            <person name="Shah N."/>
            <person name="Rotter K."/>
            <person name="Hodges J."/>
            <person name="Ingenthron E."/>
            <person name="Cordes M."/>
            <person name="Kohlberg S."/>
            <person name="Sgro J."/>
            <person name="Delgado B."/>
            <person name="Mead K."/>
            <person name="Chinwalla A."/>
            <person name="Leonard S."/>
            <person name="Crouse K."/>
            <person name="Collura K."/>
            <person name="Kudrna D."/>
            <person name="Currie J."/>
            <person name="He R."/>
            <person name="Angelova A."/>
            <person name="Rajasekar S."/>
            <person name="Mueller T."/>
            <person name="Lomeli R."/>
            <person name="Scara G."/>
            <person name="Ko A."/>
            <person name="Delaney K."/>
            <person name="Wissotski M."/>
            <person name="Lopez G."/>
            <person name="Campos D."/>
            <person name="Braidotti M."/>
            <person name="Ashley E."/>
            <person name="Golser W."/>
            <person name="Kim H."/>
            <person name="Lee S."/>
            <person name="Lin J."/>
            <person name="Dujmic Z."/>
            <person name="Kim W."/>
            <person name="Talag J."/>
            <person name="Zuccolo A."/>
            <person name="Fan C."/>
            <person name="Sebastian A."/>
            <person name="Kramer M."/>
            <person name="Spiegel L."/>
            <person name="Nascimento L."/>
            <person name="Zutavern T."/>
            <person name="Miller B."/>
            <person name="Ambroise C."/>
            <person name="Muller S."/>
            <person name="Spooner W."/>
            <person name="Narechania A."/>
            <person name="Ren L."/>
            <person name="Wei S."/>
            <person name="Kumari S."/>
            <person name="Faga B."/>
            <person name="Levy M.J."/>
            <person name="McMahan L."/>
            <person name="Van Buren P."/>
            <person name="Vaughn M.W."/>
            <person name="Ying K."/>
            <person name="Yeh C.-T."/>
            <person name="Emrich S.J."/>
            <person name="Jia Y."/>
            <person name="Kalyanaraman A."/>
            <person name="Hsia A.-P."/>
            <person name="Barbazuk W.B."/>
            <person name="Baucom R.S."/>
            <person name="Brutnell T.P."/>
            <person name="Carpita N.C."/>
            <person name="Chaparro C."/>
            <person name="Chia J.-M."/>
            <person name="Deragon J.-M."/>
            <person name="Estill J.C."/>
            <person name="Fu Y."/>
            <person name="Jeddeloh J.A."/>
            <person name="Han Y."/>
            <person name="Lee H."/>
            <person name="Li P."/>
            <person name="Lisch D.R."/>
            <person name="Liu S."/>
            <person name="Liu Z."/>
            <person name="Nagel D.H."/>
            <person name="McCann M.C."/>
            <person name="SanMiguel P."/>
            <person name="Myers A.M."/>
            <person name="Nettleton D."/>
            <person name="Nguyen J."/>
            <person name="Penning B.W."/>
            <person name="Ponnala L."/>
            <person name="Schneider K.L."/>
            <person name="Schwartz D.C."/>
            <person name="Sharma A."/>
            <person name="Soderlund C."/>
            <person name="Springer N.M."/>
            <person name="Sun Q."/>
            <person name="Wang H."/>
            <person name="Waterman M."/>
            <person name="Westerman R."/>
            <person name="Wolfgruber T.K."/>
            <person name="Yang L."/>
            <person name="Yu Y."/>
            <person name="Zhang L."/>
            <person name="Zhou S."/>
            <person name="Zhu Q."/>
            <person name="Bennetzen J.L."/>
            <person name="Dawe R.K."/>
            <person name="Jiang J."/>
            <person name="Jiang N."/>
            <person name="Presting G.G."/>
            <person name="Wessler S.R."/>
            <person name="Aluru S."/>
            <person name="Martienssen R.A."/>
            <person name="Clifton S.W."/>
            <person name="McCombie W.R."/>
            <person name="Wing R.A."/>
            <person name="Wilson R.K."/>
        </authorList>
    </citation>
    <scope>NUCLEOTIDE SEQUENCE [LARGE SCALE GENOMIC DNA]</scope>
    <source>
        <strain evidence="3">cv. B73</strain>
    </source>
</reference>
<dbReference type="EnsemblPlants" id="Zm00001eb292990_T001">
    <property type="protein sequence ID" value="Zm00001eb292990_P001"/>
    <property type="gene ID" value="Zm00001eb292990"/>
</dbReference>
<feature type="region of interest" description="Disordered" evidence="1">
    <location>
        <begin position="201"/>
        <end position="226"/>
    </location>
</feature>
<organism evidence="2 3">
    <name type="scientific">Zea mays</name>
    <name type="common">Maize</name>
    <dbReference type="NCBI Taxonomy" id="4577"/>
    <lineage>
        <taxon>Eukaryota</taxon>
        <taxon>Viridiplantae</taxon>
        <taxon>Streptophyta</taxon>
        <taxon>Embryophyta</taxon>
        <taxon>Tracheophyta</taxon>
        <taxon>Spermatophyta</taxon>
        <taxon>Magnoliopsida</taxon>
        <taxon>Liliopsida</taxon>
        <taxon>Poales</taxon>
        <taxon>Poaceae</taxon>
        <taxon>PACMAD clade</taxon>
        <taxon>Panicoideae</taxon>
        <taxon>Andropogonodae</taxon>
        <taxon>Andropogoneae</taxon>
        <taxon>Tripsacinae</taxon>
        <taxon>Zea</taxon>
    </lineage>
</organism>
<evidence type="ECO:0000256" key="1">
    <source>
        <dbReference type="SAM" id="MobiDB-lite"/>
    </source>
</evidence>
<accession>A0A804Q4T7</accession>
<evidence type="ECO:0000313" key="2">
    <source>
        <dbReference type="EnsemblPlants" id="Zm00001eb292990_P001"/>
    </source>
</evidence>
<sequence>MLPLSRAGRRALVAASLSLEGFRLAGVGRRAGALEPPAAAAARDAEEVGGGDGVGIPGDVADIVGGRRRGWPAGAEQRRRGGGGLGAGVDLHDGVALEHGLDGVDAALPPARPEQADGAVDGVDDAAARLVEQGAEDGRAGGVVGRGGQQVEQPRAAVELGEEDGGVCLRLGAVDPLQAGADGAGVAAALAQDAAAVAAHPHLRSVGRSSPPGGGGDGGRTDRELATVCC</sequence>
<dbReference type="InParanoid" id="A0A804Q4T7"/>
<name>A0A804Q4T7_MAIZE</name>